<comment type="caution">
    <text evidence="1">The sequence shown here is derived from an EMBL/GenBank/DDBJ whole genome shotgun (WGS) entry which is preliminary data.</text>
</comment>
<reference evidence="1" key="1">
    <citation type="journal article" date="2021" name="Environ. Microbiol.">
        <title>Gene family expansions and transcriptome signatures uncover fungal adaptations to wood decay.</title>
        <authorList>
            <person name="Hage H."/>
            <person name="Miyauchi S."/>
            <person name="Viragh M."/>
            <person name="Drula E."/>
            <person name="Min B."/>
            <person name="Chaduli D."/>
            <person name="Navarro D."/>
            <person name="Favel A."/>
            <person name="Norest M."/>
            <person name="Lesage-Meessen L."/>
            <person name="Balint B."/>
            <person name="Merenyi Z."/>
            <person name="de Eugenio L."/>
            <person name="Morin E."/>
            <person name="Martinez A.T."/>
            <person name="Baldrian P."/>
            <person name="Stursova M."/>
            <person name="Martinez M.J."/>
            <person name="Novotny C."/>
            <person name="Magnuson J.K."/>
            <person name="Spatafora J.W."/>
            <person name="Maurice S."/>
            <person name="Pangilinan J."/>
            <person name="Andreopoulos W."/>
            <person name="LaButti K."/>
            <person name="Hundley H."/>
            <person name="Na H."/>
            <person name="Kuo A."/>
            <person name="Barry K."/>
            <person name="Lipzen A."/>
            <person name="Henrissat B."/>
            <person name="Riley R."/>
            <person name="Ahrendt S."/>
            <person name="Nagy L.G."/>
            <person name="Grigoriev I.V."/>
            <person name="Martin F."/>
            <person name="Rosso M.N."/>
        </authorList>
    </citation>
    <scope>NUCLEOTIDE SEQUENCE</scope>
    <source>
        <strain evidence="1">CBS 384.51</strain>
    </source>
</reference>
<protein>
    <submittedName>
        <fullName evidence="1">Uncharacterized protein</fullName>
    </submittedName>
</protein>
<keyword evidence="2" id="KW-1185">Reference proteome</keyword>
<dbReference type="EMBL" id="MU274902">
    <property type="protein sequence ID" value="KAI0093035.1"/>
    <property type="molecule type" value="Genomic_DNA"/>
</dbReference>
<accession>A0ACB8UFG9</accession>
<evidence type="ECO:0000313" key="2">
    <source>
        <dbReference type="Proteomes" id="UP001055072"/>
    </source>
</evidence>
<sequence length="217" mass="23344">MIADPTGASTFAPPVSTKEDRGESSLIYIGGSPTTCISLALNLWATFAIGYKAWIHKSVIKKYLSAGGKRTQSEKILLLLIDSGLLYCALWAVVTAGEFQYWRGSFDFAEPGMPITAYLQDGALIHLVGIYPTVLVIMFSLQRSQSNKESGVTVHTLTQRACAPSHCIHVNVQTFVDGPAGGTESIGSVIQSEAIGSTEDIEAQNLKKTEALSTTNW</sequence>
<evidence type="ECO:0000313" key="1">
    <source>
        <dbReference type="EMBL" id="KAI0093035.1"/>
    </source>
</evidence>
<organism evidence="1 2">
    <name type="scientific">Irpex rosettiformis</name>
    <dbReference type="NCBI Taxonomy" id="378272"/>
    <lineage>
        <taxon>Eukaryota</taxon>
        <taxon>Fungi</taxon>
        <taxon>Dikarya</taxon>
        <taxon>Basidiomycota</taxon>
        <taxon>Agaricomycotina</taxon>
        <taxon>Agaricomycetes</taxon>
        <taxon>Polyporales</taxon>
        <taxon>Irpicaceae</taxon>
        <taxon>Irpex</taxon>
    </lineage>
</organism>
<dbReference type="Proteomes" id="UP001055072">
    <property type="component" value="Unassembled WGS sequence"/>
</dbReference>
<gene>
    <name evidence="1" type="ORF">BDY19DRAFT_921665</name>
</gene>
<proteinExistence type="predicted"/>
<name>A0ACB8UFG9_9APHY</name>